<dbReference type="SMART" id="SM00909">
    <property type="entry name" value="Germane"/>
    <property type="match status" value="1"/>
</dbReference>
<evidence type="ECO:0000313" key="2">
    <source>
        <dbReference type="EMBL" id="KUK23592.1"/>
    </source>
</evidence>
<dbReference type="AlphaFoldDB" id="A0A101ERH7"/>
<dbReference type="Proteomes" id="UP000058636">
    <property type="component" value="Unassembled WGS sequence"/>
</dbReference>
<reference evidence="2 3" key="1">
    <citation type="journal article" date="2015" name="MBio">
        <title>Genome-Resolved Metagenomic Analysis Reveals Roles for Candidate Phyla and Other Microbial Community Members in Biogeochemical Transformations in Oil Reservoirs.</title>
        <authorList>
            <person name="Hu P."/>
            <person name="Tom L."/>
            <person name="Singh A."/>
            <person name="Thomas B.C."/>
            <person name="Baker B.J."/>
            <person name="Piceno Y.M."/>
            <person name="Andersen G.L."/>
            <person name="Banfield J.F."/>
        </authorList>
    </citation>
    <scope>NUCLEOTIDE SEQUENCE [LARGE SCALE GENOMIC DNA]</scope>
    <source>
        <strain evidence="2">46_26</strain>
    </source>
</reference>
<protein>
    <recommendedName>
        <fullName evidence="1">GerMN domain-containing protein</fullName>
    </recommendedName>
</protein>
<sequence>MRKSVFVLVFLMASVLFSVELKICYLNEDLLPIVKVTEGRDNPVLEIFEALSSPPEGLKTFVPEGVLRAYFFVGDYLILDFYGEKLKGMNFDSERYFLHQVLYTIFLNVKGVNNVYIIIDGKKRDVLAKHVDIRFSFPREVWEKWPIR</sequence>
<comment type="caution">
    <text evidence="2">The sequence shown here is derived from an EMBL/GenBank/DDBJ whole genome shotgun (WGS) entry which is preliminary data.</text>
</comment>
<gene>
    <name evidence="2" type="ORF">XD57_0313</name>
</gene>
<proteinExistence type="predicted"/>
<name>A0A101ERH7_9THEM</name>
<dbReference type="EMBL" id="LGFG01000014">
    <property type="protein sequence ID" value="KUK23592.1"/>
    <property type="molecule type" value="Genomic_DNA"/>
</dbReference>
<feature type="domain" description="GerMN" evidence="1">
    <location>
        <begin position="44"/>
        <end position="128"/>
    </location>
</feature>
<evidence type="ECO:0000259" key="1">
    <source>
        <dbReference type="SMART" id="SM00909"/>
    </source>
</evidence>
<organism evidence="2 3">
    <name type="scientific">Thermotoga petrophila</name>
    <dbReference type="NCBI Taxonomy" id="93929"/>
    <lineage>
        <taxon>Bacteria</taxon>
        <taxon>Thermotogati</taxon>
        <taxon>Thermotogota</taxon>
        <taxon>Thermotogae</taxon>
        <taxon>Thermotogales</taxon>
        <taxon>Thermotogaceae</taxon>
        <taxon>Thermotoga</taxon>
    </lineage>
</organism>
<evidence type="ECO:0000313" key="3">
    <source>
        <dbReference type="Proteomes" id="UP000058636"/>
    </source>
</evidence>
<accession>A0A101ERH7</accession>
<dbReference type="PATRIC" id="fig|93930.3.peg.1096"/>
<dbReference type="RefSeq" id="WP_012896028.1">
    <property type="nucleotide sequence ID" value="NZ_DAITJQ010000003.1"/>
</dbReference>
<dbReference type="InterPro" id="IPR019606">
    <property type="entry name" value="GerMN"/>
</dbReference>
<dbReference type="Pfam" id="PF10646">
    <property type="entry name" value="Germane"/>
    <property type="match status" value="1"/>
</dbReference>